<dbReference type="EMBL" id="BJTG01000010">
    <property type="protein sequence ID" value="GEJ59063.1"/>
    <property type="molecule type" value="Genomic_DNA"/>
</dbReference>
<comment type="caution">
    <text evidence="9">The sequence shown here is derived from an EMBL/GenBank/DDBJ whole genome shotgun (WGS) entry which is preliminary data.</text>
</comment>
<evidence type="ECO:0000313" key="9">
    <source>
        <dbReference type="EMBL" id="GEJ59063.1"/>
    </source>
</evidence>
<dbReference type="Gene3D" id="3.40.50.11610">
    <property type="entry name" value="Multifunctional 2-oxoglutarate metabolism enzyme, C-terminal domain"/>
    <property type="match status" value="1"/>
</dbReference>
<dbReference type="Pfam" id="PF16870">
    <property type="entry name" value="OxoGdeHyase_C"/>
    <property type="match status" value="1"/>
</dbReference>
<dbReference type="Proteomes" id="UP000503640">
    <property type="component" value="Unassembled WGS sequence"/>
</dbReference>
<dbReference type="GO" id="GO:0005829">
    <property type="term" value="C:cytosol"/>
    <property type="evidence" value="ECO:0007669"/>
    <property type="project" value="TreeGrafter"/>
</dbReference>
<dbReference type="InterPro" id="IPR042179">
    <property type="entry name" value="KGD_C_sf"/>
</dbReference>
<evidence type="ECO:0000256" key="1">
    <source>
        <dbReference type="ARBA" id="ARBA00001964"/>
    </source>
</evidence>
<gene>
    <name evidence="9" type="primary">sucA</name>
    <name evidence="9" type="ORF">AMYX_38040</name>
</gene>
<reference evidence="10" key="1">
    <citation type="journal article" date="2020" name="Appl. Environ. Microbiol.">
        <title>Diazotrophic Anaeromyxobacter Isolates from Soils.</title>
        <authorList>
            <person name="Masuda Y."/>
            <person name="Yamanaka H."/>
            <person name="Xu Z.X."/>
            <person name="Shiratori Y."/>
            <person name="Aono T."/>
            <person name="Amachi S."/>
            <person name="Senoo K."/>
            <person name="Itoh H."/>
        </authorList>
    </citation>
    <scope>NUCLEOTIDE SEQUENCE [LARGE SCALE GENOMIC DNA]</scope>
    <source>
        <strain evidence="10">R267</strain>
    </source>
</reference>
<sequence length="947" mass="103670">MTPEPEPITASPSFSNLAFVEKLYFDYLQDPESVDPTWRAYFRELPAPAGRAAPASFPRPANGAARAPSGAALAAAEDPGRARGEAFQFKVDRLVQAYREHGHLHARLDPLGLERRGTEAAIGLATFGLSEADLDLPVADVGRSAGARTLRELVARLQETYCRTLGVELAHLHDMDLRSWLEERMERTRNHITLTPDVERFMLRKLTEAELFEQFLGTRFLGAKRFSLEGGEGLVPMLELVIDRAVGHGVKDIAIGMAHRGRLNVLANVVGKPVRQIFAEFRDRAIISAGGGDVKYHLGYQGEHATPEGAPVTLSLAFNPSHLEWIDTVVQGKVRARQDRYRDLARSGVLPIVIHGDAAFAGQGIVAESLNMSLLDGYTVGGTIHIVVNNQVGFTTSPRDGRSTFYATDVARMLQIPVFHVNGEDLEAVAQAVLLAVDFRQRFRSDAVIDFWCYRKYGHNEGDEPAFTQPVMYQAIQRKPSLRQAYAAQLVEKKVVSPEDVDALSAEARRKLDEAYQASSAIAVSPGPPVMEGVRARYRGGPIAGTSARIATAVAPDVLSAVGRGLTSTPQGFHVHPKVAKLLEARAEMVDGRRPVDWGMGEALAYGTLAWEGARVRLSGQDVRRGTFSHRHAVLFDQQTGRPYAPLSNLREGQGVVELRDSPLSEAGVLGFEYGYSLEMPDGLTIWEAQFGDFVNAAQVIIDQFLSSSEAKWNRLSGLVLLLPHGMEGQGPEHSSARLERFLELSVDDNWQVMNLTTPAQIFHALRRQVLADWRKPLVVMSPKSLLRHPEAVSSLADFTQGGLRYFIADELGDPSEVTRVVLCSGKIAYELRAARAAAEARQVAIVRLEQLYPLNTSDLLAQLGRYGGLREVVWVQEEPRNMGAWEFVNLHLSPLLRGAAELSCLSRPPSASPAAGSATRHKLEQAALVQQAVGAPVEPVAAQASR</sequence>
<accession>A0A7I9VRL2</accession>
<dbReference type="PANTHER" id="PTHR23152">
    <property type="entry name" value="2-OXOGLUTARATE DEHYDROGENASE"/>
    <property type="match status" value="1"/>
</dbReference>
<dbReference type="Gene3D" id="3.40.50.970">
    <property type="match status" value="1"/>
</dbReference>
<dbReference type="Gene3D" id="3.40.50.12470">
    <property type="match status" value="1"/>
</dbReference>
<dbReference type="AlphaFoldDB" id="A0A7I9VRL2"/>
<dbReference type="NCBIfam" id="NF008907">
    <property type="entry name" value="PRK12270.1"/>
    <property type="match status" value="1"/>
</dbReference>
<feature type="region of interest" description="Disordered" evidence="7">
    <location>
        <begin position="53"/>
        <end position="72"/>
    </location>
</feature>
<dbReference type="Pfam" id="PF00676">
    <property type="entry name" value="E1_dh"/>
    <property type="match status" value="1"/>
</dbReference>
<dbReference type="NCBIfam" id="TIGR00239">
    <property type="entry name" value="2oxo_dh_E1"/>
    <property type="match status" value="1"/>
</dbReference>
<organism evidence="9 10">
    <name type="scientific">Anaeromyxobacter diazotrophicus</name>
    <dbReference type="NCBI Taxonomy" id="2590199"/>
    <lineage>
        <taxon>Bacteria</taxon>
        <taxon>Pseudomonadati</taxon>
        <taxon>Myxococcota</taxon>
        <taxon>Myxococcia</taxon>
        <taxon>Myxococcales</taxon>
        <taxon>Cystobacterineae</taxon>
        <taxon>Anaeromyxobacteraceae</taxon>
        <taxon>Anaeromyxobacter</taxon>
    </lineage>
</organism>
<dbReference type="CDD" id="cd02016">
    <property type="entry name" value="TPP_E1_OGDC_like"/>
    <property type="match status" value="1"/>
</dbReference>
<dbReference type="Pfam" id="PF02779">
    <property type="entry name" value="Transket_pyr"/>
    <property type="match status" value="1"/>
</dbReference>
<dbReference type="GO" id="GO:0006099">
    <property type="term" value="P:tricarboxylic acid cycle"/>
    <property type="evidence" value="ECO:0007669"/>
    <property type="project" value="TreeGrafter"/>
</dbReference>
<proteinExistence type="inferred from homology"/>
<comment type="similarity">
    <text evidence="3">Belongs to the alpha-ketoglutarate dehydrogenase family.</text>
</comment>
<dbReference type="InterPro" id="IPR031717">
    <property type="entry name" value="ODO-1/KGD_C"/>
</dbReference>
<evidence type="ECO:0000313" key="10">
    <source>
        <dbReference type="Proteomes" id="UP000503640"/>
    </source>
</evidence>
<dbReference type="GO" id="GO:0030976">
    <property type="term" value="F:thiamine pyrophosphate binding"/>
    <property type="evidence" value="ECO:0007669"/>
    <property type="project" value="InterPro"/>
</dbReference>
<dbReference type="SUPFAM" id="SSF52518">
    <property type="entry name" value="Thiamin diphosphate-binding fold (THDP-binding)"/>
    <property type="match status" value="2"/>
</dbReference>
<dbReference type="InterPro" id="IPR005475">
    <property type="entry name" value="Transketolase-like_Pyr-bd"/>
</dbReference>
<dbReference type="InterPro" id="IPR011603">
    <property type="entry name" value="2oxoglutarate_DH_E1"/>
</dbReference>
<comment type="function">
    <text evidence="2">E1 component of the 2-oxoglutarate dehydrogenase (OGDH) complex which catalyzes the decarboxylation of 2-oxoglutarate, the first step in the conversion of 2-oxoglutarate to succinyl-CoA and CO(2).</text>
</comment>
<dbReference type="EC" id="1.2.4.2" evidence="4"/>
<dbReference type="NCBIfam" id="NF006914">
    <property type="entry name" value="PRK09404.1"/>
    <property type="match status" value="1"/>
</dbReference>
<feature type="domain" description="Transketolase-like pyrimidine-binding" evidence="8">
    <location>
        <begin position="596"/>
        <end position="789"/>
    </location>
</feature>
<dbReference type="Gene3D" id="1.10.287.1150">
    <property type="entry name" value="TPP helical domain"/>
    <property type="match status" value="1"/>
</dbReference>
<keyword evidence="6" id="KW-0786">Thiamine pyrophosphate</keyword>
<name>A0A7I9VRL2_9BACT</name>
<dbReference type="InterPro" id="IPR029061">
    <property type="entry name" value="THDP-binding"/>
</dbReference>
<dbReference type="RefSeq" id="WP_176068205.1">
    <property type="nucleotide sequence ID" value="NZ_BJTG01000010.1"/>
</dbReference>
<dbReference type="PIRSF" id="PIRSF000157">
    <property type="entry name" value="Oxoglu_dh_E1"/>
    <property type="match status" value="1"/>
</dbReference>
<keyword evidence="5" id="KW-0560">Oxidoreductase</keyword>
<evidence type="ECO:0000259" key="8">
    <source>
        <dbReference type="SMART" id="SM00861"/>
    </source>
</evidence>
<feature type="compositionally biased region" description="Low complexity" evidence="7">
    <location>
        <begin position="58"/>
        <end position="72"/>
    </location>
</feature>
<evidence type="ECO:0000256" key="7">
    <source>
        <dbReference type="SAM" id="MobiDB-lite"/>
    </source>
</evidence>
<evidence type="ECO:0000256" key="5">
    <source>
        <dbReference type="ARBA" id="ARBA00023002"/>
    </source>
</evidence>
<dbReference type="GO" id="GO:0004591">
    <property type="term" value="F:oxoglutarate dehydrogenase (succinyl-transferring) activity"/>
    <property type="evidence" value="ECO:0007669"/>
    <property type="project" value="UniProtKB-EC"/>
</dbReference>
<dbReference type="GO" id="GO:0045252">
    <property type="term" value="C:oxoglutarate dehydrogenase complex"/>
    <property type="evidence" value="ECO:0007669"/>
    <property type="project" value="TreeGrafter"/>
</dbReference>
<dbReference type="Pfam" id="PF16078">
    <property type="entry name" value="2-oxogl_dehyd_N"/>
    <property type="match status" value="1"/>
</dbReference>
<dbReference type="InterPro" id="IPR032106">
    <property type="entry name" value="2-oxogl_dehyd_N"/>
</dbReference>
<evidence type="ECO:0000256" key="6">
    <source>
        <dbReference type="ARBA" id="ARBA00023052"/>
    </source>
</evidence>
<protein>
    <recommendedName>
        <fullName evidence="4">oxoglutarate dehydrogenase (succinyl-transferring)</fullName>
        <ecNumber evidence="4">1.2.4.2</ecNumber>
    </recommendedName>
</protein>
<evidence type="ECO:0000256" key="2">
    <source>
        <dbReference type="ARBA" id="ARBA00003906"/>
    </source>
</evidence>
<comment type="cofactor">
    <cofactor evidence="1">
        <name>thiamine diphosphate</name>
        <dbReference type="ChEBI" id="CHEBI:58937"/>
    </cofactor>
</comment>
<dbReference type="InterPro" id="IPR001017">
    <property type="entry name" value="DH_E1"/>
</dbReference>
<dbReference type="SMART" id="SM00861">
    <property type="entry name" value="Transket_pyr"/>
    <property type="match status" value="1"/>
</dbReference>
<dbReference type="PANTHER" id="PTHR23152:SF4">
    <property type="entry name" value="2-OXOADIPATE DEHYDROGENASE COMPLEX COMPONENT E1"/>
    <property type="match status" value="1"/>
</dbReference>
<evidence type="ECO:0000256" key="4">
    <source>
        <dbReference type="ARBA" id="ARBA00012280"/>
    </source>
</evidence>
<evidence type="ECO:0000256" key="3">
    <source>
        <dbReference type="ARBA" id="ARBA00006936"/>
    </source>
</evidence>
<keyword evidence="10" id="KW-1185">Reference proteome</keyword>